<dbReference type="Gene3D" id="6.10.250.330">
    <property type="match status" value="1"/>
</dbReference>
<evidence type="ECO:0000313" key="3">
    <source>
        <dbReference type="EMBL" id="ABB29002.1"/>
    </source>
</evidence>
<dbReference type="eggNOG" id="COG2161">
    <property type="taxonomic scope" value="Bacteria"/>
</dbReference>
<reference evidence="3" key="1">
    <citation type="submission" date="2005-08" db="EMBL/GenBank/DDBJ databases">
        <title>Complete sequence of Chlorobium chlorochromatii CaD3.</title>
        <authorList>
            <person name="Copeland A."/>
            <person name="Lucas S."/>
            <person name="Lapidus A."/>
            <person name="Barry K."/>
            <person name="Detter J.C."/>
            <person name="Glavina T."/>
            <person name="Hammon N."/>
            <person name="Israni S."/>
            <person name="Pitluck S."/>
            <person name="Bryant D."/>
            <person name="Schmutz J."/>
            <person name="Larimer F."/>
            <person name="Land M."/>
            <person name="Kyrpides N."/>
            <person name="Ivanova N."/>
            <person name="Richardson P."/>
        </authorList>
    </citation>
    <scope>NUCLEOTIDE SEQUENCE [LARGE SCALE GENOMIC DNA]</scope>
    <source>
        <strain evidence="3">CaD3</strain>
    </source>
</reference>
<name>Q3APS3_CHLCH</name>
<dbReference type="HOGENOM" id="CLU_1783429_0_0_10"/>
<dbReference type="EMBL" id="CP000108">
    <property type="protein sequence ID" value="ABB29002.1"/>
    <property type="molecule type" value="Genomic_DNA"/>
</dbReference>
<dbReference type="STRING" id="340177.Cag_1751"/>
<dbReference type="InterPro" id="IPR013406">
    <property type="entry name" value="CHP02574_addiction_mod"/>
</dbReference>
<comment type="similarity">
    <text evidence="1 2">Belongs to the phD/YefM antitoxin family.</text>
</comment>
<dbReference type="InterPro" id="IPR036165">
    <property type="entry name" value="YefM-like_sf"/>
</dbReference>
<dbReference type="NCBIfam" id="TIGR01552">
    <property type="entry name" value="phd_fam"/>
    <property type="match status" value="1"/>
</dbReference>
<dbReference type="KEGG" id="cch:Cag_1751"/>
<evidence type="ECO:0000256" key="2">
    <source>
        <dbReference type="RuleBase" id="RU362080"/>
    </source>
</evidence>
<dbReference type="Gene3D" id="3.40.1620.10">
    <property type="entry name" value="YefM-like domain"/>
    <property type="match status" value="1"/>
</dbReference>
<dbReference type="AlphaFoldDB" id="Q3APS3"/>
<dbReference type="InterPro" id="IPR006442">
    <property type="entry name" value="Antitoxin_Phd/YefM"/>
</dbReference>
<dbReference type="InterPro" id="IPR051405">
    <property type="entry name" value="phD/YefM_antitoxin"/>
</dbReference>
<dbReference type="PANTHER" id="PTHR33713:SF6">
    <property type="entry name" value="ANTITOXIN YEFM"/>
    <property type="match status" value="1"/>
</dbReference>
<dbReference type="Pfam" id="PF09720">
    <property type="entry name" value="Unstab_antitox"/>
    <property type="match status" value="1"/>
</dbReference>
<sequence length="145" mass="16560">MNAVSLNELRNNPQQVMDMVCDRHEPVIVIRKNGEKTVMLSYSDFSSMQETLYLLSSPTMAERLRESLESYSNGMGIEEALLQLDLQSRALLAEKLLNSLDTPSMTENEQLWAEEALRRYKEMKESKTQGKLASQVMQEALAELQ</sequence>
<dbReference type="SUPFAM" id="SSF143120">
    <property type="entry name" value="YefM-like"/>
    <property type="match status" value="1"/>
</dbReference>
<protein>
    <recommendedName>
        <fullName evidence="2">Antitoxin</fullName>
    </recommendedName>
</protein>
<accession>Q3APS3</accession>
<gene>
    <name evidence="3" type="ordered locus">Cag_1751</name>
</gene>
<evidence type="ECO:0000256" key="1">
    <source>
        <dbReference type="ARBA" id="ARBA00009981"/>
    </source>
</evidence>
<dbReference type="Pfam" id="PF02604">
    <property type="entry name" value="PhdYeFM_antitox"/>
    <property type="match status" value="1"/>
</dbReference>
<comment type="function">
    <text evidence="2">Antitoxin component of a type II toxin-antitoxin (TA) system.</text>
</comment>
<dbReference type="PANTHER" id="PTHR33713">
    <property type="entry name" value="ANTITOXIN YAFN-RELATED"/>
    <property type="match status" value="1"/>
</dbReference>
<organism evidence="3">
    <name type="scientific">Chlorobium chlorochromatii (strain CaD3)</name>
    <dbReference type="NCBI Taxonomy" id="340177"/>
    <lineage>
        <taxon>Bacteria</taxon>
        <taxon>Pseudomonadati</taxon>
        <taxon>Chlorobiota</taxon>
        <taxon>Chlorobiia</taxon>
        <taxon>Chlorobiales</taxon>
        <taxon>Chlorobiaceae</taxon>
        <taxon>Chlorobium/Pelodictyon group</taxon>
        <taxon>Chlorobium</taxon>
    </lineage>
</organism>
<proteinExistence type="inferred from homology"/>